<name>A0A0A9Z959_LYGHE</name>
<feature type="region of interest" description="Disordered" evidence="1">
    <location>
        <begin position="84"/>
        <end position="103"/>
    </location>
</feature>
<reference evidence="2" key="2">
    <citation type="submission" date="2014-07" db="EMBL/GenBank/DDBJ databases">
        <authorList>
            <person name="Hull J."/>
        </authorList>
    </citation>
    <scope>NUCLEOTIDE SEQUENCE</scope>
</reference>
<protein>
    <submittedName>
        <fullName evidence="2">Uncharacterized protein C2F7.16c</fullName>
    </submittedName>
</protein>
<sequence>TKDPVTGSGDKVLVTPKPAPSGSRGLFNENSKENSVTTENKPITQLGGLIPSSVNSYLRGLASKFLRIPLGAVPIPTIPTIPLLNSEESKKKGGSARNQIRNL</sequence>
<feature type="region of interest" description="Disordered" evidence="1">
    <location>
        <begin position="1"/>
        <end position="38"/>
    </location>
</feature>
<dbReference type="AlphaFoldDB" id="A0A0A9Z959"/>
<proteinExistence type="predicted"/>
<evidence type="ECO:0000313" key="2">
    <source>
        <dbReference type="EMBL" id="JAG41797.1"/>
    </source>
</evidence>
<dbReference type="EMBL" id="GBHO01001807">
    <property type="protein sequence ID" value="JAG41797.1"/>
    <property type="molecule type" value="Transcribed_RNA"/>
</dbReference>
<feature type="non-terminal residue" evidence="2">
    <location>
        <position position="1"/>
    </location>
</feature>
<gene>
    <name evidence="2" type="ORF">CM83_31688</name>
</gene>
<evidence type="ECO:0000256" key="1">
    <source>
        <dbReference type="SAM" id="MobiDB-lite"/>
    </source>
</evidence>
<reference evidence="2" key="1">
    <citation type="journal article" date="2014" name="PLoS ONE">
        <title>Transcriptome-Based Identification of ABC Transporters in the Western Tarnished Plant Bug Lygus hesperus.</title>
        <authorList>
            <person name="Hull J.J."/>
            <person name="Chaney K."/>
            <person name="Geib S.M."/>
            <person name="Fabrick J.A."/>
            <person name="Brent C.S."/>
            <person name="Walsh D."/>
            <person name="Lavine L.C."/>
        </authorList>
    </citation>
    <scope>NUCLEOTIDE SEQUENCE</scope>
</reference>
<organism evidence="2">
    <name type="scientific">Lygus hesperus</name>
    <name type="common">Western plant bug</name>
    <dbReference type="NCBI Taxonomy" id="30085"/>
    <lineage>
        <taxon>Eukaryota</taxon>
        <taxon>Metazoa</taxon>
        <taxon>Ecdysozoa</taxon>
        <taxon>Arthropoda</taxon>
        <taxon>Hexapoda</taxon>
        <taxon>Insecta</taxon>
        <taxon>Pterygota</taxon>
        <taxon>Neoptera</taxon>
        <taxon>Paraneoptera</taxon>
        <taxon>Hemiptera</taxon>
        <taxon>Heteroptera</taxon>
        <taxon>Panheteroptera</taxon>
        <taxon>Cimicomorpha</taxon>
        <taxon>Miridae</taxon>
        <taxon>Mirini</taxon>
        <taxon>Lygus</taxon>
    </lineage>
</organism>
<accession>A0A0A9Z959</accession>